<dbReference type="Proteomes" id="UP001139260">
    <property type="component" value="Unassembled WGS sequence"/>
</dbReference>
<protein>
    <recommendedName>
        <fullName evidence="5">Lipoprotein</fullName>
    </recommendedName>
</protein>
<keyword evidence="1" id="KW-0472">Membrane</keyword>
<evidence type="ECO:0000313" key="3">
    <source>
        <dbReference type="EMBL" id="MCK8143205.1"/>
    </source>
</evidence>
<evidence type="ECO:0000256" key="1">
    <source>
        <dbReference type="SAM" id="Phobius"/>
    </source>
</evidence>
<evidence type="ECO:0000256" key="2">
    <source>
        <dbReference type="SAM" id="SignalP"/>
    </source>
</evidence>
<evidence type="ECO:0000313" key="4">
    <source>
        <dbReference type="Proteomes" id="UP001139260"/>
    </source>
</evidence>
<keyword evidence="2" id="KW-0732">Signal</keyword>
<keyword evidence="4" id="KW-1185">Reference proteome</keyword>
<evidence type="ECO:0008006" key="5">
    <source>
        <dbReference type="Google" id="ProtNLM"/>
    </source>
</evidence>
<sequence>MKKLKLIFCCLFVLLTMVSCGSSKPIVLQNETTKTRIETVHDTVFKIEKDSSSIAALLECQNGKVILKKIVQSESGSKLKIPKIRLADNLLRVDCEAEAQKLFAQYKNTFESENKITQSPPIEVNKLTFLQVLQIYMFWVYSLIAVIIAGWVFIKSKL</sequence>
<accession>A0A9X1XSV6</accession>
<comment type="caution">
    <text evidence="3">The sequence shown here is derived from an EMBL/GenBank/DDBJ whole genome shotgun (WGS) entry which is preliminary data.</text>
</comment>
<dbReference type="AlphaFoldDB" id="A0A9X1XSV6"/>
<proteinExistence type="predicted"/>
<feature type="chain" id="PRO_5040936215" description="Lipoprotein" evidence="2">
    <location>
        <begin position="22"/>
        <end position="158"/>
    </location>
</feature>
<dbReference type="EMBL" id="JALNUB010000013">
    <property type="protein sequence ID" value="MCK8143205.1"/>
    <property type="molecule type" value="Genomic_DNA"/>
</dbReference>
<keyword evidence="1" id="KW-0812">Transmembrane</keyword>
<keyword evidence="1" id="KW-1133">Transmembrane helix</keyword>
<gene>
    <name evidence="3" type="ORF">MW871_15045</name>
</gene>
<organism evidence="3 4">
    <name type="scientific">Flavobacterium pygoscelis</name>
    <dbReference type="NCBI Taxonomy" id="2893176"/>
    <lineage>
        <taxon>Bacteria</taxon>
        <taxon>Pseudomonadati</taxon>
        <taxon>Bacteroidota</taxon>
        <taxon>Flavobacteriia</taxon>
        <taxon>Flavobacteriales</taxon>
        <taxon>Flavobacteriaceae</taxon>
        <taxon>Flavobacterium</taxon>
    </lineage>
</organism>
<feature type="signal peptide" evidence="2">
    <location>
        <begin position="1"/>
        <end position="21"/>
    </location>
</feature>
<feature type="transmembrane region" description="Helical" evidence="1">
    <location>
        <begin position="136"/>
        <end position="154"/>
    </location>
</feature>
<name>A0A9X1XSV6_9FLAO</name>
<dbReference type="PROSITE" id="PS51257">
    <property type="entry name" value="PROKAR_LIPOPROTEIN"/>
    <property type="match status" value="1"/>
</dbReference>
<reference evidence="3" key="1">
    <citation type="submission" date="2022-04" db="EMBL/GenBank/DDBJ databases">
        <title>Flavobacterium pygoscelis sp. nov. isolated from Chinstrap chick (Pygoscelis antarcticus).</title>
        <authorList>
            <person name="Irgang R."/>
            <person name="Poblete-Morales M."/>
            <person name="Avendano-Herrera R."/>
        </authorList>
    </citation>
    <scope>NUCLEOTIDE SEQUENCE</scope>
    <source>
        <strain evidence="3">I-SCBP12n</strain>
    </source>
</reference>